<dbReference type="KEGG" id="gtt:GUITHDRAFT_153548"/>
<gene>
    <name evidence="1" type="ORF">GUITHDRAFT_153548</name>
</gene>
<dbReference type="HOGENOM" id="CLU_1356933_0_0_1"/>
<dbReference type="EMBL" id="JH993016">
    <property type="protein sequence ID" value="EKX42512.1"/>
    <property type="molecule type" value="Genomic_DNA"/>
</dbReference>
<reference evidence="1 3" key="1">
    <citation type="journal article" date="2012" name="Nature">
        <title>Algal genomes reveal evolutionary mosaicism and the fate of nucleomorphs.</title>
        <authorList>
            <consortium name="DOE Joint Genome Institute"/>
            <person name="Curtis B.A."/>
            <person name="Tanifuji G."/>
            <person name="Burki F."/>
            <person name="Gruber A."/>
            <person name="Irimia M."/>
            <person name="Maruyama S."/>
            <person name="Arias M.C."/>
            <person name="Ball S.G."/>
            <person name="Gile G.H."/>
            <person name="Hirakawa Y."/>
            <person name="Hopkins J.F."/>
            <person name="Kuo A."/>
            <person name="Rensing S.A."/>
            <person name="Schmutz J."/>
            <person name="Symeonidi A."/>
            <person name="Elias M."/>
            <person name="Eveleigh R.J."/>
            <person name="Herman E.K."/>
            <person name="Klute M.J."/>
            <person name="Nakayama T."/>
            <person name="Obornik M."/>
            <person name="Reyes-Prieto A."/>
            <person name="Armbrust E.V."/>
            <person name="Aves S.J."/>
            <person name="Beiko R.G."/>
            <person name="Coutinho P."/>
            <person name="Dacks J.B."/>
            <person name="Durnford D.G."/>
            <person name="Fast N.M."/>
            <person name="Green B.R."/>
            <person name="Grisdale C.J."/>
            <person name="Hempel F."/>
            <person name="Henrissat B."/>
            <person name="Hoppner M.P."/>
            <person name="Ishida K."/>
            <person name="Kim E."/>
            <person name="Koreny L."/>
            <person name="Kroth P.G."/>
            <person name="Liu Y."/>
            <person name="Malik S.B."/>
            <person name="Maier U.G."/>
            <person name="McRose D."/>
            <person name="Mock T."/>
            <person name="Neilson J.A."/>
            <person name="Onodera N.T."/>
            <person name="Poole A.M."/>
            <person name="Pritham E.J."/>
            <person name="Richards T.A."/>
            <person name="Rocap G."/>
            <person name="Roy S.W."/>
            <person name="Sarai C."/>
            <person name="Schaack S."/>
            <person name="Shirato S."/>
            <person name="Slamovits C.H."/>
            <person name="Spencer D.F."/>
            <person name="Suzuki S."/>
            <person name="Worden A.Z."/>
            <person name="Zauner S."/>
            <person name="Barry K."/>
            <person name="Bell C."/>
            <person name="Bharti A.K."/>
            <person name="Crow J.A."/>
            <person name="Grimwood J."/>
            <person name="Kramer R."/>
            <person name="Lindquist E."/>
            <person name="Lucas S."/>
            <person name="Salamov A."/>
            <person name="McFadden G.I."/>
            <person name="Lane C.E."/>
            <person name="Keeling P.J."/>
            <person name="Gray M.W."/>
            <person name="Grigoriev I.V."/>
            <person name="Archibald J.M."/>
        </authorList>
    </citation>
    <scope>NUCLEOTIDE SEQUENCE</scope>
    <source>
        <strain evidence="1 3">CCMP2712</strain>
    </source>
</reference>
<dbReference type="Proteomes" id="UP000011087">
    <property type="component" value="Unassembled WGS sequence"/>
</dbReference>
<reference evidence="3" key="2">
    <citation type="submission" date="2012-11" db="EMBL/GenBank/DDBJ databases">
        <authorList>
            <person name="Kuo A."/>
            <person name="Curtis B.A."/>
            <person name="Tanifuji G."/>
            <person name="Burki F."/>
            <person name="Gruber A."/>
            <person name="Irimia M."/>
            <person name="Maruyama S."/>
            <person name="Arias M.C."/>
            <person name="Ball S.G."/>
            <person name="Gile G.H."/>
            <person name="Hirakawa Y."/>
            <person name="Hopkins J.F."/>
            <person name="Rensing S.A."/>
            <person name="Schmutz J."/>
            <person name="Symeonidi A."/>
            <person name="Elias M."/>
            <person name="Eveleigh R.J."/>
            <person name="Herman E.K."/>
            <person name="Klute M.J."/>
            <person name="Nakayama T."/>
            <person name="Obornik M."/>
            <person name="Reyes-Prieto A."/>
            <person name="Armbrust E.V."/>
            <person name="Aves S.J."/>
            <person name="Beiko R.G."/>
            <person name="Coutinho P."/>
            <person name="Dacks J.B."/>
            <person name="Durnford D.G."/>
            <person name="Fast N.M."/>
            <person name="Green B.R."/>
            <person name="Grisdale C."/>
            <person name="Hempe F."/>
            <person name="Henrissat B."/>
            <person name="Hoppner M.P."/>
            <person name="Ishida K.-I."/>
            <person name="Kim E."/>
            <person name="Koreny L."/>
            <person name="Kroth P.G."/>
            <person name="Liu Y."/>
            <person name="Malik S.-B."/>
            <person name="Maier U.G."/>
            <person name="McRose D."/>
            <person name="Mock T."/>
            <person name="Neilson J.A."/>
            <person name="Onodera N.T."/>
            <person name="Poole A.M."/>
            <person name="Pritham E.J."/>
            <person name="Richards T.A."/>
            <person name="Rocap G."/>
            <person name="Roy S.W."/>
            <person name="Sarai C."/>
            <person name="Schaack S."/>
            <person name="Shirato S."/>
            <person name="Slamovits C.H."/>
            <person name="Spencer D.F."/>
            <person name="Suzuki S."/>
            <person name="Worden A.Z."/>
            <person name="Zauner S."/>
            <person name="Barry K."/>
            <person name="Bell C."/>
            <person name="Bharti A.K."/>
            <person name="Crow J.A."/>
            <person name="Grimwood J."/>
            <person name="Kramer R."/>
            <person name="Lindquist E."/>
            <person name="Lucas S."/>
            <person name="Salamov A."/>
            <person name="McFadden G.I."/>
            <person name="Lane C.E."/>
            <person name="Keeling P.J."/>
            <person name="Gray M.W."/>
            <person name="Grigoriev I.V."/>
            <person name="Archibald J.M."/>
        </authorList>
    </citation>
    <scope>NUCLEOTIDE SEQUENCE</scope>
    <source>
        <strain evidence="3">CCMP2712</strain>
    </source>
</reference>
<protein>
    <submittedName>
        <fullName evidence="1 2">Uncharacterized protein</fullName>
    </submittedName>
</protein>
<reference evidence="2" key="3">
    <citation type="submission" date="2016-03" db="UniProtKB">
        <authorList>
            <consortium name="EnsemblProtists"/>
        </authorList>
    </citation>
    <scope>IDENTIFICATION</scope>
</reference>
<evidence type="ECO:0000313" key="3">
    <source>
        <dbReference type="Proteomes" id="UP000011087"/>
    </source>
</evidence>
<dbReference type="RefSeq" id="XP_005829492.1">
    <property type="nucleotide sequence ID" value="XM_005829435.1"/>
</dbReference>
<evidence type="ECO:0000313" key="2">
    <source>
        <dbReference type="EnsemblProtists" id="EKX42512"/>
    </source>
</evidence>
<evidence type="ECO:0000313" key="1">
    <source>
        <dbReference type="EMBL" id="EKX42512.1"/>
    </source>
</evidence>
<proteinExistence type="predicted"/>
<sequence length="202" mass="22787">MSAHCDSDDERHPRQCCGHGTCAIVGVCIRNMSFPWIVEVCENEVSSDIEIDQGAASDPEPEIACENQDEQDIALSSGLYWTMPARVRIAKPVKIRDNGMFRRACSSPCGKESARETRIGRKPCFVQWICMNDLDFNKKKPLLARFYLKLSYFRRANKCARSWKETPNAPAKTMVLDNINAVRTRVANARLSRTSEVAPESN</sequence>
<accession>L1J2G8</accession>
<dbReference type="PaxDb" id="55529-EKX42512"/>
<dbReference type="EnsemblProtists" id="EKX42512">
    <property type="protein sequence ID" value="EKX42512"/>
    <property type="gene ID" value="GUITHDRAFT_153548"/>
</dbReference>
<dbReference type="GeneID" id="17299222"/>
<organism evidence="1">
    <name type="scientific">Guillardia theta (strain CCMP2712)</name>
    <name type="common">Cryptophyte</name>
    <dbReference type="NCBI Taxonomy" id="905079"/>
    <lineage>
        <taxon>Eukaryota</taxon>
        <taxon>Cryptophyceae</taxon>
        <taxon>Pyrenomonadales</taxon>
        <taxon>Geminigeraceae</taxon>
        <taxon>Guillardia</taxon>
    </lineage>
</organism>
<dbReference type="AlphaFoldDB" id="L1J2G8"/>
<name>L1J2G8_GUITC</name>
<keyword evidence="3" id="KW-1185">Reference proteome</keyword>